<dbReference type="NCBIfam" id="TIGR00150">
    <property type="entry name" value="T6A_YjeE"/>
    <property type="match status" value="1"/>
</dbReference>
<comment type="caution">
    <text evidence="11">The sequence shown here is derived from an EMBL/GenBank/DDBJ whole genome shotgun (WGS) entry which is preliminary data.</text>
</comment>
<evidence type="ECO:0000313" key="12">
    <source>
        <dbReference type="Proteomes" id="UP000321532"/>
    </source>
</evidence>
<dbReference type="Gene3D" id="3.40.50.300">
    <property type="entry name" value="P-loop containing nucleotide triphosphate hydrolases"/>
    <property type="match status" value="1"/>
</dbReference>
<keyword evidence="8" id="KW-0067">ATP-binding</keyword>
<reference evidence="11 12" key="1">
    <citation type="submission" date="2019-07" db="EMBL/GenBank/DDBJ databases">
        <title>Whole genome shotgun sequence of Adhaeribacter aerolatus NBRC 106133.</title>
        <authorList>
            <person name="Hosoyama A."/>
            <person name="Uohara A."/>
            <person name="Ohji S."/>
            <person name="Ichikawa N."/>
        </authorList>
    </citation>
    <scope>NUCLEOTIDE SEQUENCE [LARGE SCALE GENOMIC DNA]</scope>
    <source>
        <strain evidence="11 12">NBRC 106133</strain>
    </source>
</reference>
<keyword evidence="7" id="KW-0547">Nucleotide-binding</keyword>
<dbReference type="OrthoDB" id="9815896at2"/>
<dbReference type="InterPro" id="IPR027417">
    <property type="entry name" value="P-loop_NTPase"/>
</dbReference>
<evidence type="ECO:0000256" key="9">
    <source>
        <dbReference type="ARBA" id="ARBA00022842"/>
    </source>
</evidence>
<evidence type="ECO:0000313" key="11">
    <source>
        <dbReference type="EMBL" id="GEO06526.1"/>
    </source>
</evidence>
<dbReference type="GO" id="GO:0005737">
    <property type="term" value="C:cytoplasm"/>
    <property type="evidence" value="ECO:0007669"/>
    <property type="project" value="UniProtKB-SubCell"/>
</dbReference>
<comment type="similarity">
    <text evidence="2">Belongs to the TsaE family.</text>
</comment>
<keyword evidence="6" id="KW-0479">Metal-binding</keyword>
<dbReference type="InterPro" id="IPR003442">
    <property type="entry name" value="T6A_TsaE"/>
</dbReference>
<dbReference type="PANTHER" id="PTHR33540:SF2">
    <property type="entry name" value="TRNA THREONYLCARBAMOYLADENOSINE BIOSYNTHESIS PROTEIN TSAE"/>
    <property type="match status" value="1"/>
</dbReference>
<comment type="subcellular location">
    <subcellularLocation>
        <location evidence="1">Cytoplasm</location>
    </subcellularLocation>
</comment>
<dbReference type="EMBL" id="BJYS01000039">
    <property type="protein sequence ID" value="GEO06526.1"/>
    <property type="molecule type" value="Genomic_DNA"/>
</dbReference>
<dbReference type="GO" id="GO:0016740">
    <property type="term" value="F:transferase activity"/>
    <property type="evidence" value="ECO:0007669"/>
    <property type="project" value="UniProtKB-KW"/>
</dbReference>
<dbReference type="RefSeq" id="WP_146902757.1">
    <property type="nucleotide sequence ID" value="NZ_BJYS01000039.1"/>
</dbReference>
<evidence type="ECO:0000256" key="5">
    <source>
        <dbReference type="ARBA" id="ARBA00022694"/>
    </source>
</evidence>
<evidence type="ECO:0000256" key="2">
    <source>
        <dbReference type="ARBA" id="ARBA00007599"/>
    </source>
</evidence>
<sequence length="142" mass="15806">MDEKVVEVAALAGLPAAAATVWDFAKDENILLFEGEMAAGKTTLIKELCRLAGVAEPVSSPSYALVNEYESNRGEVIYHFDFYRINDQREALDIGATEYFYSGNKCLIEWPSQVRDLLPEHYVTVTIDKGVGEARTITLKKN</sequence>
<gene>
    <name evidence="11" type="ORF">AAE02nite_41900</name>
</gene>
<evidence type="ECO:0000256" key="7">
    <source>
        <dbReference type="ARBA" id="ARBA00022741"/>
    </source>
</evidence>
<dbReference type="Proteomes" id="UP000321532">
    <property type="component" value="Unassembled WGS sequence"/>
</dbReference>
<name>A0A512B3I7_9BACT</name>
<keyword evidence="4" id="KW-0963">Cytoplasm</keyword>
<dbReference type="SUPFAM" id="SSF52540">
    <property type="entry name" value="P-loop containing nucleoside triphosphate hydrolases"/>
    <property type="match status" value="1"/>
</dbReference>
<dbReference type="PANTHER" id="PTHR33540">
    <property type="entry name" value="TRNA THREONYLCARBAMOYLADENOSINE BIOSYNTHESIS PROTEIN TSAE"/>
    <property type="match status" value="1"/>
</dbReference>
<proteinExistence type="inferred from homology"/>
<dbReference type="GO" id="GO:0005524">
    <property type="term" value="F:ATP binding"/>
    <property type="evidence" value="ECO:0007669"/>
    <property type="project" value="UniProtKB-KW"/>
</dbReference>
<evidence type="ECO:0000256" key="1">
    <source>
        <dbReference type="ARBA" id="ARBA00004496"/>
    </source>
</evidence>
<dbReference type="AlphaFoldDB" id="A0A512B3I7"/>
<evidence type="ECO:0000256" key="4">
    <source>
        <dbReference type="ARBA" id="ARBA00022490"/>
    </source>
</evidence>
<keyword evidence="12" id="KW-1185">Reference proteome</keyword>
<accession>A0A512B3I7</accession>
<keyword evidence="9" id="KW-0460">Magnesium</keyword>
<protein>
    <recommendedName>
        <fullName evidence="3">tRNA threonylcarbamoyladenosine biosynthesis protein TsaE</fullName>
    </recommendedName>
    <alternativeName>
        <fullName evidence="10">t(6)A37 threonylcarbamoyladenosine biosynthesis protein TsaE</fullName>
    </alternativeName>
</protein>
<organism evidence="11 12">
    <name type="scientific">Adhaeribacter aerolatus</name>
    <dbReference type="NCBI Taxonomy" id="670289"/>
    <lineage>
        <taxon>Bacteria</taxon>
        <taxon>Pseudomonadati</taxon>
        <taxon>Bacteroidota</taxon>
        <taxon>Cytophagia</taxon>
        <taxon>Cytophagales</taxon>
        <taxon>Hymenobacteraceae</taxon>
        <taxon>Adhaeribacter</taxon>
    </lineage>
</organism>
<dbReference type="GO" id="GO:0002949">
    <property type="term" value="P:tRNA threonylcarbamoyladenosine modification"/>
    <property type="evidence" value="ECO:0007669"/>
    <property type="project" value="InterPro"/>
</dbReference>
<keyword evidence="11" id="KW-0808">Transferase</keyword>
<keyword evidence="5" id="KW-0819">tRNA processing</keyword>
<dbReference type="GO" id="GO:0046872">
    <property type="term" value="F:metal ion binding"/>
    <property type="evidence" value="ECO:0007669"/>
    <property type="project" value="UniProtKB-KW"/>
</dbReference>
<evidence type="ECO:0000256" key="3">
    <source>
        <dbReference type="ARBA" id="ARBA00019010"/>
    </source>
</evidence>
<evidence type="ECO:0000256" key="10">
    <source>
        <dbReference type="ARBA" id="ARBA00032441"/>
    </source>
</evidence>
<dbReference type="Pfam" id="PF02367">
    <property type="entry name" value="TsaE"/>
    <property type="match status" value="1"/>
</dbReference>
<evidence type="ECO:0000256" key="6">
    <source>
        <dbReference type="ARBA" id="ARBA00022723"/>
    </source>
</evidence>
<evidence type="ECO:0000256" key="8">
    <source>
        <dbReference type="ARBA" id="ARBA00022840"/>
    </source>
</evidence>